<keyword evidence="6 9" id="KW-0464">Manganese</keyword>
<evidence type="ECO:0000313" key="14">
    <source>
        <dbReference type="Proteomes" id="UP000767327"/>
    </source>
</evidence>
<evidence type="ECO:0000259" key="12">
    <source>
        <dbReference type="Pfam" id="PF13288"/>
    </source>
</evidence>
<sequence length="471" mass="50820">MGFSYASTAPNGRVEVFSCYFHRQRSRQLIQLHQSKRFQPLRISETCSASAEAVLPTRASTSVRVSTSESLTIAGTEHSDRRSVVILGSSGSIGTQALELISRHPQRFRVAGLAAYGSRIELLARQIARFNVPHVAVENPAAIVPLKRCLDELDIRGTQILPGKHAAAELAGSGADIVLNGISGSVGLQPSIMALRAGAQLALANKESVVAGGHLLFEAQIRPHQIHPVDSEHSAIWQSMRAGTRDEVSRLILTASGGPFRGWSRNDMQSITPEQALRHPTWNMGPVVTVNSSNMMNKGLEIIEASRLFDVPGSRIEVSVHPQSIVHSLVEFTDGATLAQMSPPDMTLPIALGLSAPKRLKHVSQACDWSRASQWSFEPVDDAAFPAIALAREALAASENHTIAMNAANEQAVQAFLGHRLSYLGIVDVVRAVLDRMDSRLKAGGSCADVAEVLELESQARRTADSLVERL</sequence>
<evidence type="ECO:0000313" key="13">
    <source>
        <dbReference type="EMBL" id="NLT79277.1"/>
    </source>
</evidence>
<feature type="binding site" evidence="9">
    <location>
        <position position="292"/>
    </location>
    <ligand>
        <name>1-deoxy-D-xylulose 5-phosphate</name>
        <dbReference type="ChEBI" id="CHEBI:57792"/>
    </ligand>
</feature>
<keyword evidence="9" id="KW-0460">Magnesium</keyword>
<comment type="cofactor">
    <cofactor evidence="9">
        <name>Mg(2+)</name>
        <dbReference type="ChEBI" id="CHEBI:18420"/>
    </cofactor>
    <cofactor evidence="9">
        <name>Mn(2+)</name>
        <dbReference type="ChEBI" id="CHEBI:29035"/>
    </cofactor>
</comment>
<feature type="binding site" evidence="9">
    <location>
        <position position="205"/>
    </location>
    <ligand>
        <name>NADPH</name>
        <dbReference type="ChEBI" id="CHEBI:57783"/>
    </ligand>
</feature>
<dbReference type="Pfam" id="PF08436">
    <property type="entry name" value="DXP_redisom_C"/>
    <property type="match status" value="1"/>
</dbReference>
<comment type="catalytic activity">
    <reaction evidence="8">
        <text>2-C-methyl-D-erythritol 4-phosphate + NADP(+) = 1-deoxy-D-xylulose 5-phosphate + NADPH + H(+)</text>
        <dbReference type="Rhea" id="RHEA:13717"/>
        <dbReference type="ChEBI" id="CHEBI:15378"/>
        <dbReference type="ChEBI" id="CHEBI:57783"/>
        <dbReference type="ChEBI" id="CHEBI:57792"/>
        <dbReference type="ChEBI" id="CHEBI:58262"/>
        <dbReference type="ChEBI" id="CHEBI:58349"/>
        <dbReference type="EC" id="1.1.1.267"/>
    </reaction>
    <physiologicalReaction direction="right-to-left" evidence="8">
        <dbReference type="Rhea" id="RHEA:13719"/>
    </physiologicalReaction>
</comment>
<comment type="caution">
    <text evidence="13">The sequence shown here is derived from an EMBL/GenBank/DDBJ whole genome shotgun (WGS) entry which is preliminary data.</text>
</comment>
<feature type="binding site" evidence="9">
    <location>
        <position position="285"/>
    </location>
    <ligand>
        <name>NADPH</name>
        <dbReference type="ChEBI" id="CHEBI:57783"/>
    </ligand>
</feature>
<proteinExistence type="inferred from homology"/>
<dbReference type="PANTHER" id="PTHR30525">
    <property type="entry name" value="1-DEOXY-D-XYLULOSE 5-PHOSPHATE REDUCTOISOMERASE"/>
    <property type="match status" value="1"/>
</dbReference>
<evidence type="ECO:0000256" key="2">
    <source>
        <dbReference type="ARBA" id="ARBA00006825"/>
    </source>
</evidence>
<dbReference type="SUPFAM" id="SSF51735">
    <property type="entry name" value="NAD(P)-binding Rossmann-fold domains"/>
    <property type="match status" value="1"/>
</dbReference>
<evidence type="ECO:0000256" key="7">
    <source>
        <dbReference type="ARBA" id="ARBA00023229"/>
    </source>
</evidence>
<feature type="binding site" evidence="9">
    <location>
        <position position="206"/>
    </location>
    <ligand>
        <name>1-deoxy-D-xylulose 5-phosphate</name>
        <dbReference type="ChEBI" id="CHEBI:57792"/>
    </ligand>
</feature>
<feature type="binding site" evidence="9">
    <location>
        <position position="301"/>
    </location>
    <ligand>
        <name>Mn(2+)</name>
        <dbReference type="ChEBI" id="CHEBI:29035"/>
    </ligand>
</feature>
<comment type="pathway">
    <text evidence="1 9">Isoprenoid biosynthesis; isopentenyl diphosphate biosynthesis via DXP pathway; isopentenyl diphosphate from 1-deoxy-D-xylulose 5-phosphate: step 1/6.</text>
</comment>
<organism evidence="13 14">
    <name type="scientific">Bifidobacterium crudilactis</name>
    <dbReference type="NCBI Taxonomy" id="327277"/>
    <lineage>
        <taxon>Bacteria</taxon>
        <taxon>Bacillati</taxon>
        <taxon>Actinomycetota</taxon>
        <taxon>Actinomycetes</taxon>
        <taxon>Bifidobacteriales</taxon>
        <taxon>Bifidobacteriaceae</taxon>
        <taxon>Bifidobacterium</taxon>
    </lineage>
</organism>
<evidence type="ECO:0000256" key="4">
    <source>
        <dbReference type="ARBA" id="ARBA00022857"/>
    </source>
</evidence>
<evidence type="ECO:0000256" key="3">
    <source>
        <dbReference type="ARBA" id="ARBA00022723"/>
    </source>
</evidence>
<dbReference type="FunFam" id="3.40.50.720:FF:000045">
    <property type="entry name" value="1-deoxy-D-xylulose 5-phosphate reductoisomerase"/>
    <property type="match status" value="1"/>
</dbReference>
<feature type="binding site" evidence="9">
    <location>
        <position position="297"/>
    </location>
    <ligand>
        <name>1-deoxy-D-xylulose 5-phosphate</name>
        <dbReference type="ChEBI" id="CHEBI:57792"/>
    </ligand>
</feature>
<dbReference type="InterPro" id="IPR036169">
    <property type="entry name" value="DXPR_C_sf"/>
</dbReference>
<comment type="function">
    <text evidence="9">Catalyzes the NADPH-dependent rearrangement and reduction of 1-deoxy-D-xylulose-5-phosphate (DXP) to 2-C-methyl-D-erythritol 4-phosphate (MEP).</text>
</comment>
<dbReference type="SUPFAM" id="SSF69055">
    <property type="entry name" value="1-deoxy-D-xylulose-5-phosphate reductoisomerase, C-terminal domain"/>
    <property type="match status" value="1"/>
</dbReference>
<feature type="binding site" evidence="9">
    <location>
        <position position="298"/>
    </location>
    <ligand>
        <name>1-deoxy-D-xylulose 5-phosphate</name>
        <dbReference type="ChEBI" id="CHEBI:57792"/>
    </ligand>
</feature>
<feature type="binding site" evidence="9">
    <location>
        <position position="230"/>
    </location>
    <ligand>
        <name>Mn(2+)</name>
        <dbReference type="ChEBI" id="CHEBI:29035"/>
    </ligand>
</feature>
<evidence type="ECO:0000259" key="10">
    <source>
        <dbReference type="Pfam" id="PF02670"/>
    </source>
</evidence>
<dbReference type="GO" id="GO:0030604">
    <property type="term" value="F:1-deoxy-D-xylulose-5-phosphate reductoisomerase activity"/>
    <property type="evidence" value="ECO:0007669"/>
    <property type="project" value="UniProtKB-UniRule"/>
</dbReference>
<comment type="caution">
    <text evidence="9">Lacks conserved residue(s) required for the propagation of feature annotation.</text>
</comment>
<dbReference type="InterPro" id="IPR003821">
    <property type="entry name" value="DXP_reductoisomerase"/>
</dbReference>
<evidence type="ECO:0000256" key="8">
    <source>
        <dbReference type="ARBA" id="ARBA00048543"/>
    </source>
</evidence>
<dbReference type="Pfam" id="PF02670">
    <property type="entry name" value="DXP_reductoisom"/>
    <property type="match status" value="1"/>
</dbReference>
<dbReference type="HAMAP" id="MF_00183">
    <property type="entry name" value="DXP_reductoisom"/>
    <property type="match status" value="1"/>
</dbReference>
<feature type="binding site" evidence="9">
    <location>
        <position position="207"/>
    </location>
    <ligand>
        <name>NADPH</name>
        <dbReference type="ChEBI" id="CHEBI:57783"/>
    </ligand>
</feature>
<evidence type="ECO:0000259" key="11">
    <source>
        <dbReference type="Pfam" id="PF08436"/>
    </source>
</evidence>
<feature type="domain" description="DXP reductoisomerase C-terminal" evidence="12">
    <location>
        <begin position="341"/>
        <end position="462"/>
    </location>
</feature>
<feature type="domain" description="1-deoxy-D-xylulose 5-phosphate reductoisomerase N-terminal" evidence="10">
    <location>
        <begin position="84"/>
        <end position="213"/>
    </location>
</feature>
<feature type="binding site" evidence="9">
    <location>
        <position position="279"/>
    </location>
    <ligand>
        <name>1-deoxy-D-xylulose 5-phosphate</name>
        <dbReference type="ChEBI" id="CHEBI:57792"/>
    </ligand>
</feature>
<feature type="binding site" evidence="9">
    <location>
        <position position="301"/>
    </location>
    <ligand>
        <name>1-deoxy-D-xylulose 5-phosphate</name>
        <dbReference type="ChEBI" id="CHEBI:57792"/>
    </ligand>
</feature>
<evidence type="ECO:0000256" key="1">
    <source>
        <dbReference type="ARBA" id="ARBA00005094"/>
    </source>
</evidence>
<dbReference type="InterPro" id="IPR026877">
    <property type="entry name" value="DXPR_C"/>
</dbReference>
<dbReference type="SUPFAM" id="SSF55347">
    <property type="entry name" value="Glyceraldehyde-3-phosphate dehydrogenase-like, C-terminal domain"/>
    <property type="match status" value="1"/>
</dbReference>
<dbReference type="Pfam" id="PF13288">
    <property type="entry name" value="DXPR_C"/>
    <property type="match status" value="1"/>
</dbReference>
<keyword evidence="4 9" id="KW-0521">NADP</keyword>
<evidence type="ECO:0000256" key="9">
    <source>
        <dbReference type="HAMAP-Rule" id="MF_00183"/>
    </source>
</evidence>
<dbReference type="InterPro" id="IPR036291">
    <property type="entry name" value="NAD(P)-bd_dom_sf"/>
</dbReference>
<feature type="binding site" evidence="9">
    <location>
        <position position="256"/>
    </location>
    <ligand>
        <name>1-deoxy-D-xylulose 5-phosphate</name>
        <dbReference type="ChEBI" id="CHEBI:57792"/>
    </ligand>
</feature>
<dbReference type="GO" id="GO:0030145">
    <property type="term" value="F:manganese ion binding"/>
    <property type="evidence" value="ECO:0007669"/>
    <property type="project" value="TreeGrafter"/>
</dbReference>
<evidence type="ECO:0000256" key="5">
    <source>
        <dbReference type="ARBA" id="ARBA00023002"/>
    </source>
</evidence>
<dbReference type="Proteomes" id="UP000767327">
    <property type="component" value="Unassembled WGS sequence"/>
</dbReference>
<feature type="binding site" evidence="9">
    <location>
        <position position="91"/>
    </location>
    <ligand>
        <name>NADPH</name>
        <dbReference type="ChEBI" id="CHEBI:57783"/>
    </ligand>
</feature>
<dbReference type="AlphaFoldDB" id="A0A971CYW8"/>
<dbReference type="PANTHER" id="PTHR30525:SF0">
    <property type="entry name" value="1-DEOXY-D-XYLULOSE 5-PHOSPHATE REDUCTOISOMERASE, CHLOROPLASTIC"/>
    <property type="match status" value="1"/>
</dbReference>
<dbReference type="GO" id="GO:0051484">
    <property type="term" value="P:isopentenyl diphosphate biosynthetic process, methylerythritol 4-phosphate pathway involved in terpenoid biosynthetic process"/>
    <property type="evidence" value="ECO:0007669"/>
    <property type="project" value="UniProtKB-ARBA"/>
</dbReference>
<evidence type="ECO:0000256" key="6">
    <source>
        <dbReference type="ARBA" id="ARBA00023211"/>
    </source>
</evidence>
<reference evidence="13" key="2">
    <citation type="submission" date="2020-01" db="EMBL/GenBank/DDBJ databases">
        <authorList>
            <person name="Campanaro S."/>
        </authorList>
    </citation>
    <scope>NUCLEOTIDE SEQUENCE</scope>
    <source>
        <strain evidence="13">AS01afH2WH_6</strain>
    </source>
</reference>
<keyword evidence="7 9" id="KW-0414">Isoprene biosynthesis</keyword>
<dbReference type="PIRSF" id="PIRSF006205">
    <property type="entry name" value="Dxp_reductismrs"/>
    <property type="match status" value="1"/>
</dbReference>
<dbReference type="InterPro" id="IPR013512">
    <property type="entry name" value="DXP_reductoisomerase_N"/>
</dbReference>
<dbReference type="EMBL" id="JAAXZR010000012">
    <property type="protein sequence ID" value="NLT79277.1"/>
    <property type="molecule type" value="Genomic_DNA"/>
</dbReference>
<feature type="domain" description="1-deoxy-D-xylulose 5-phosphate reductoisomerase C-terminal" evidence="11">
    <location>
        <begin position="226"/>
        <end position="309"/>
    </location>
</feature>
<feature type="binding site" evidence="9">
    <location>
        <position position="93"/>
    </location>
    <ligand>
        <name>NADPH</name>
        <dbReference type="ChEBI" id="CHEBI:57783"/>
    </ligand>
</feature>
<keyword evidence="3 9" id="KW-0479">Metal-binding</keyword>
<keyword evidence="5 9" id="KW-0560">Oxidoreductase</keyword>
<dbReference type="GO" id="GO:0070402">
    <property type="term" value="F:NADPH binding"/>
    <property type="evidence" value="ECO:0007669"/>
    <property type="project" value="InterPro"/>
</dbReference>
<dbReference type="Gene3D" id="3.40.50.720">
    <property type="entry name" value="NAD(P)-binding Rossmann-like Domain"/>
    <property type="match status" value="1"/>
</dbReference>
<gene>
    <name evidence="9" type="primary">dxr</name>
    <name evidence="13" type="ORF">GXW98_03195</name>
</gene>
<comment type="similarity">
    <text evidence="2 9">Belongs to the DXR family.</text>
</comment>
<feature type="binding site" evidence="9">
    <location>
        <position position="92"/>
    </location>
    <ligand>
        <name>NADPH</name>
        <dbReference type="ChEBI" id="CHEBI:57783"/>
    </ligand>
</feature>
<reference evidence="13" key="1">
    <citation type="journal article" date="2020" name="Biotechnol. Biofuels">
        <title>New insights from the biogas microbiome by comprehensive genome-resolved metagenomics of nearly 1600 species originating from multiple anaerobic digesters.</title>
        <authorList>
            <person name="Campanaro S."/>
            <person name="Treu L."/>
            <person name="Rodriguez-R L.M."/>
            <person name="Kovalovszki A."/>
            <person name="Ziels R.M."/>
            <person name="Maus I."/>
            <person name="Zhu X."/>
            <person name="Kougias P.G."/>
            <person name="Basile A."/>
            <person name="Luo G."/>
            <person name="Schluter A."/>
            <person name="Konstantinidis K.T."/>
            <person name="Angelidaki I."/>
        </authorList>
    </citation>
    <scope>NUCLEOTIDE SEQUENCE</scope>
    <source>
        <strain evidence="13">AS01afH2WH_6</strain>
    </source>
</reference>
<dbReference type="EC" id="1.1.1.267" evidence="9"/>
<feature type="binding site" evidence="9">
    <location>
        <position position="232"/>
    </location>
    <ligand>
        <name>1-deoxy-D-xylulose 5-phosphate</name>
        <dbReference type="ChEBI" id="CHEBI:57792"/>
    </ligand>
</feature>
<dbReference type="InterPro" id="IPR013644">
    <property type="entry name" value="DXP_reductoisomerase_C"/>
</dbReference>
<dbReference type="Gene3D" id="1.10.1740.10">
    <property type="match status" value="1"/>
</dbReference>
<accession>A0A971CYW8</accession>
<name>A0A971CYW8_9BIFI</name>
<feature type="binding site" evidence="9">
    <location>
        <position position="232"/>
    </location>
    <ligand>
        <name>Mn(2+)</name>
        <dbReference type="ChEBI" id="CHEBI:29035"/>
    </ligand>
</feature>
<feature type="binding site" evidence="9">
    <location>
        <position position="231"/>
    </location>
    <ligand>
        <name>1-deoxy-D-xylulose 5-phosphate</name>
        <dbReference type="ChEBI" id="CHEBI:57792"/>
    </ligand>
</feature>
<protein>
    <recommendedName>
        <fullName evidence="9">1-deoxy-D-xylulose 5-phosphate reductoisomerase</fullName>
        <shortName evidence="9">DXP reductoisomerase</shortName>
        <ecNumber evidence="9">1.1.1.267</ecNumber>
    </recommendedName>
    <alternativeName>
        <fullName evidence="9">1-deoxyxylulose-5-phosphate reductoisomerase</fullName>
    </alternativeName>
    <alternativeName>
        <fullName evidence="9">2-C-methyl-D-erythritol 4-phosphate synthase</fullName>
    </alternativeName>
</protein>
<dbReference type="NCBIfam" id="TIGR00243">
    <property type="entry name" value="Dxr"/>
    <property type="match status" value="1"/>
</dbReference>